<evidence type="ECO:0000313" key="1">
    <source>
        <dbReference type="EMBL" id="SIQ97018.1"/>
    </source>
</evidence>
<sequence>MRQRASFEHCELCNRAIPLTFHHLIPRKMHRRPRFKKAYTRDELNQGIWVCQACHRGIHKLFDEMTLARDYYTLEKLLADPAVQKHIAWVGKQRRG</sequence>
<dbReference type="eggNOG" id="COG1403">
    <property type="taxonomic scope" value="Bacteria"/>
</dbReference>
<keyword evidence="2" id="KW-1185">Reference proteome</keyword>
<accession>A0A1N6X3U5</accession>
<dbReference type="RefSeq" id="WP_076465921.1">
    <property type="nucleotide sequence ID" value="NZ_FTMN01000012.1"/>
</dbReference>
<dbReference type="PANTHER" id="PTHR37827">
    <property type="entry name" value="TUDOR DOMAIN-CONTAINING PROTEIN"/>
    <property type="match status" value="1"/>
</dbReference>
<dbReference type="AlphaFoldDB" id="A0A1N6X3U5"/>
<reference evidence="1 2" key="1">
    <citation type="submission" date="2017-01" db="EMBL/GenBank/DDBJ databases">
        <authorList>
            <person name="Mah S.A."/>
            <person name="Swanson W.J."/>
            <person name="Moy G.W."/>
            <person name="Vacquier V.D."/>
        </authorList>
    </citation>
    <scope>NUCLEOTIDE SEQUENCE [LARGE SCALE GENOMIC DNA]</scope>
    <source>
        <strain evidence="1 2">DSM 7027</strain>
    </source>
</reference>
<evidence type="ECO:0008006" key="3">
    <source>
        <dbReference type="Google" id="ProtNLM"/>
    </source>
</evidence>
<organism evidence="1 2">
    <name type="scientific">Marinobacterium stanieri</name>
    <dbReference type="NCBI Taxonomy" id="49186"/>
    <lineage>
        <taxon>Bacteria</taxon>
        <taxon>Pseudomonadati</taxon>
        <taxon>Pseudomonadota</taxon>
        <taxon>Gammaproteobacteria</taxon>
        <taxon>Oceanospirillales</taxon>
        <taxon>Oceanospirillaceae</taxon>
        <taxon>Marinobacterium</taxon>
    </lineage>
</organism>
<dbReference type="STRING" id="49186.SAMN05421647_112107"/>
<dbReference type="Proteomes" id="UP000186895">
    <property type="component" value="Unassembled WGS sequence"/>
</dbReference>
<gene>
    <name evidence="1" type="ORF">SAMN05421647_112107</name>
</gene>
<name>A0A1N6X3U5_9GAMM</name>
<dbReference type="EMBL" id="FTMN01000012">
    <property type="protein sequence ID" value="SIQ97018.1"/>
    <property type="molecule type" value="Genomic_DNA"/>
</dbReference>
<proteinExistence type="predicted"/>
<protein>
    <recommendedName>
        <fullName evidence="3">HNH endonuclease</fullName>
    </recommendedName>
</protein>
<evidence type="ECO:0000313" key="2">
    <source>
        <dbReference type="Proteomes" id="UP000186895"/>
    </source>
</evidence>
<dbReference type="PANTHER" id="PTHR37827:SF1">
    <property type="entry name" value="HNH DOMAIN-CONTAINING PROTEIN"/>
    <property type="match status" value="1"/>
</dbReference>